<dbReference type="SUPFAM" id="SSF90112">
    <property type="entry name" value="Neurotransmitter-gated ion-channel transmembrane pore"/>
    <property type="match status" value="1"/>
</dbReference>
<keyword evidence="12" id="KW-1185">Reference proteome</keyword>
<dbReference type="AlphaFoldDB" id="A0A6P4Z061"/>
<keyword evidence="5" id="KW-0406">Ion transport</keyword>
<evidence type="ECO:0000259" key="11">
    <source>
        <dbReference type="PROSITE" id="PS50228"/>
    </source>
</evidence>
<dbReference type="Pfam" id="PF02931">
    <property type="entry name" value="Neur_chan_LBD"/>
    <property type="match status" value="1"/>
</dbReference>
<dbReference type="Proteomes" id="UP000515135">
    <property type="component" value="Unplaced"/>
</dbReference>
<evidence type="ECO:0000256" key="6">
    <source>
        <dbReference type="ARBA" id="ARBA00023136"/>
    </source>
</evidence>
<dbReference type="InterPro" id="IPR043159">
    <property type="entry name" value="Lectin_gal-bd_sf"/>
</dbReference>
<gene>
    <name evidence="13" type="primary">LOC109470124</name>
</gene>
<dbReference type="PROSITE" id="PS00236">
    <property type="entry name" value="NEUROTR_ION_CHANNEL"/>
    <property type="match status" value="1"/>
</dbReference>
<dbReference type="InterPro" id="IPR006028">
    <property type="entry name" value="GABAA/Glycine_rcpt"/>
</dbReference>
<dbReference type="InterPro" id="IPR036719">
    <property type="entry name" value="Neuro-gated_channel_TM_sf"/>
</dbReference>
<dbReference type="InterPro" id="IPR038050">
    <property type="entry name" value="Neuro_actylchol_rec"/>
</dbReference>
<dbReference type="Pfam" id="PF02140">
    <property type="entry name" value="SUEL_Lectin"/>
    <property type="match status" value="1"/>
</dbReference>
<accession>A0A6P4Z061</accession>
<evidence type="ECO:0000256" key="4">
    <source>
        <dbReference type="ARBA" id="ARBA00022475"/>
    </source>
</evidence>
<feature type="transmembrane region" description="Helical" evidence="9">
    <location>
        <begin position="506"/>
        <end position="525"/>
    </location>
</feature>
<feature type="transmembrane region" description="Helical" evidence="9">
    <location>
        <begin position="537"/>
        <end position="555"/>
    </location>
</feature>
<evidence type="ECO:0000256" key="5">
    <source>
        <dbReference type="ARBA" id="ARBA00023065"/>
    </source>
</evidence>
<dbReference type="InterPro" id="IPR000922">
    <property type="entry name" value="Lectin_gal-bd_dom"/>
</dbReference>
<dbReference type="SUPFAM" id="SSF56436">
    <property type="entry name" value="C-type lectin-like"/>
    <property type="match status" value="1"/>
</dbReference>
<dbReference type="GO" id="GO:0005886">
    <property type="term" value="C:plasma membrane"/>
    <property type="evidence" value="ECO:0007669"/>
    <property type="project" value="UniProtKB-SubCell"/>
</dbReference>
<dbReference type="FunFam" id="2.60.120.740:FF:000001">
    <property type="entry name" value="Adhesion G protein-coupled receptor L2"/>
    <property type="match status" value="1"/>
</dbReference>
<feature type="transmembrane region" description="Helical" evidence="9">
    <location>
        <begin position="567"/>
        <end position="590"/>
    </location>
</feature>
<feature type="domain" description="SUEL-type lectin" evidence="11">
    <location>
        <begin position="13"/>
        <end position="99"/>
    </location>
</feature>
<keyword evidence="9" id="KW-1133">Transmembrane helix</keyword>
<evidence type="ECO:0000256" key="8">
    <source>
        <dbReference type="SAM" id="MobiDB-lite"/>
    </source>
</evidence>
<feature type="domain" description="C-type lectin" evidence="10">
    <location>
        <begin position="81"/>
        <end position="169"/>
    </location>
</feature>
<keyword evidence="9" id="KW-0812">Transmembrane</keyword>
<dbReference type="GO" id="GO:0004888">
    <property type="term" value="F:transmembrane signaling receptor activity"/>
    <property type="evidence" value="ECO:0007669"/>
    <property type="project" value="InterPro"/>
</dbReference>
<evidence type="ECO:0000256" key="7">
    <source>
        <dbReference type="ARBA" id="ARBA00023303"/>
    </source>
</evidence>
<keyword evidence="3" id="KW-0813">Transport</keyword>
<dbReference type="CDD" id="cd22827">
    <property type="entry name" value="Gal_Rha_Lectin_SUL-I-like"/>
    <property type="match status" value="1"/>
</dbReference>
<reference evidence="13" key="1">
    <citation type="submission" date="2025-08" db="UniProtKB">
        <authorList>
            <consortium name="RefSeq"/>
        </authorList>
    </citation>
    <scope>IDENTIFICATION</scope>
    <source>
        <tissue evidence="13">Gonad</tissue>
    </source>
</reference>
<sequence>MMHLVTLAIQDHACEGQTLQLSCSVGQTLLIENANYGRTSAHHTCGYDSSTGCQAPNSLSTMRERCDGFQLCCVTADDQVFGDPCSGVPKYLEVTYRCQDQTTNNFLVELRNCLHPGLETWIGLNDVEEHGNFVWEDGEPLGSFNDWGPGQPYRGGAGCVRIRNAAYWNGLNTWDDTHSSVTVMILQHQNTSSSRLGAAASPSNGTASVPMNVSQDSMGFLGMSSGPAMHKRYSRGQLGAPGPTVASAVDWVGRREIASVPTNRTASATGIPEMFSCATQFNSAQNMSVTIEYVFSWFNSTLSGLTDGWVPAPDSLVSPPPLAFGTTVRQAAAVDGEASSRWLNEEGLVVYKMTRKFKVSCSVSLKNYPFDTQTCVVQLRGYGGARLRLLPLDDVTLAAIKTDATEVVSQFELTGVEIQGAFHSFMSNTKGDGCIFFKKTCDYDIDRCLFGRYESCDASEECGQCRRTVGTCRSELDDCRHYHSDSNGYTTIDVLVHLRRRLMSSVLRVFLPSVTVVVSAYLQLWMPLRLSDITGRFSLAVTTYLAMIYQSSSVRMPWISEARAVDIWFGGCQALITLMMLETGLVHFIYSRRLKKEEKKVRKQQENPPIRIPRPGYSTAPASSLEELFGRRCPEGALRVSAFDRISRPFKIPRPKLKDPGNIMWHRLPDQKWIVIPRPEDKDEADSPEPAAPKDKGQKKASKLKKSSKKAKKEERRSKTQRPESIPLQKLDQESSEMNLRRRRQPVRNPSEDLVRVGWELAAGGGWKSVYGTEEMADDIAKTCKPIPRAKSVYQLRGVCDPDSPVVTVPIPAEFTSYAFPPSIIDPEEEAEKLEKIEAVTARIDRVARIVFPVVFVAFCIGFFLHFYYIY</sequence>
<name>A0A6P4Z061_BRABE</name>
<evidence type="ECO:0000256" key="2">
    <source>
        <dbReference type="ARBA" id="ARBA00004236"/>
    </source>
</evidence>
<evidence type="ECO:0000313" key="12">
    <source>
        <dbReference type="Proteomes" id="UP000515135"/>
    </source>
</evidence>
<dbReference type="KEGG" id="bbel:109470124"/>
<evidence type="ECO:0000259" key="10">
    <source>
        <dbReference type="PROSITE" id="PS50041"/>
    </source>
</evidence>
<dbReference type="Gene3D" id="2.70.170.10">
    <property type="entry name" value="Neurotransmitter-gated ion-channel ligand-binding domain"/>
    <property type="match status" value="1"/>
</dbReference>
<dbReference type="InterPro" id="IPR018000">
    <property type="entry name" value="Neurotransmitter_ion_chnl_CS"/>
</dbReference>
<proteinExistence type="predicted"/>
<dbReference type="InterPro" id="IPR001304">
    <property type="entry name" value="C-type_lectin-like"/>
</dbReference>
<dbReference type="PROSITE" id="PS50041">
    <property type="entry name" value="C_TYPE_LECTIN_2"/>
    <property type="match status" value="1"/>
</dbReference>
<dbReference type="Pfam" id="PF00059">
    <property type="entry name" value="Lectin_C"/>
    <property type="match status" value="1"/>
</dbReference>
<dbReference type="GO" id="GO:0005230">
    <property type="term" value="F:extracellular ligand-gated monoatomic ion channel activity"/>
    <property type="evidence" value="ECO:0007669"/>
    <property type="project" value="InterPro"/>
</dbReference>
<dbReference type="RefSeq" id="XP_019624467.1">
    <property type="nucleotide sequence ID" value="XM_019768908.1"/>
</dbReference>
<evidence type="ECO:0000256" key="1">
    <source>
        <dbReference type="ARBA" id="ARBA00004141"/>
    </source>
</evidence>
<organism evidence="12 13">
    <name type="scientific">Branchiostoma belcheri</name>
    <name type="common">Amphioxus</name>
    <dbReference type="NCBI Taxonomy" id="7741"/>
    <lineage>
        <taxon>Eukaryota</taxon>
        <taxon>Metazoa</taxon>
        <taxon>Chordata</taxon>
        <taxon>Cephalochordata</taxon>
        <taxon>Leptocardii</taxon>
        <taxon>Amphioxiformes</taxon>
        <taxon>Branchiostomatidae</taxon>
        <taxon>Branchiostoma</taxon>
    </lineage>
</organism>
<dbReference type="Gene3D" id="2.60.120.740">
    <property type="match status" value="1"/>
</dbReference>
<dbReference type="GO" id="GO:0030246">
    <property type="term" value="F:carbohydrate binding"/>
    <property type="evidence" value="ECO:0007669"/>
    <property type="project" value="InterPro"/>
</dbReference>
<feature type="compositionally biased region" description="Basic residues" evidence="8">
    <location>
        <begin position="699"/>
        <end position="711"/>
    </location>
</feature>
<dbReference type="GeneID" id="109470124"/>
<keyword evidence="7" id="KW-0407">Ion channel</keyword>
<dbReference type="InterPro" id="IPR006202">
    <property type="entry name" value="Neur_chan_lig-bd"/>
</dbReference>
<dbReference type="Gene3D" id="1.20.58.390">
    <property type="entry name" value="Neurotransmitter-gated ion-channel transmembrane domain"/>
    <property type="match status" value="1"/>
</dbReference>
<evidence type="ECO:0000256" key="3">
    <source>
        <dbReference type="ARBA" id="ARBA00022448"/>
    </source>
</evidence>
<feature type="compositionally biased region" description="Basic and acidic residues" evidence="8">
    <location>
        <begin position="712"/>
        <end position="722"/>
    </location>
</feature>
<dbReference type="OrthoDB" id="9946071at2759"/>
<evidence type="ECO:0000256" key="9">
    <source>
        <dbReference type="SAM" id="Phobius"/>
    </source>
</evidence>
<dbReference type="SUPFAM" id="SSF63712">
    <property type="entry name" value="Nicotinic receptor ligand binding domain-like"/>
    <property type="match status" value="1"/>
</dbReference>
<dbReference type="Gene3D" id="3.10.100.10">
    <property type="entry name" value="Mannose-Binding Protein A, subunit A"/>
    <property type="match status" value="1"/>
</dbReference>
<dbReference type="InterPro" id="IPR016186">
    <property type="entry name" value="C-type_lectin-like/link_sf"/>
</dbReference>
<comment type="subcellular location">
    <subcellularLocation>
        <location evidence="2">Cell membrane</location>
    </subcellularLocation>
    <subcellularLocation>
        <location evidence="1">Membrane</location>
        <topology evidence="1">Multi-pass membrane protein</topology>
    </subcellularLocation>
</comment>
<keyword evidence="4" id="KW-1003">Cell membrane</keyword>
<dbReference type="PROSITE" id="PS50228">
    <property type="entry name" value="SUEL_LECTIN"/>
    <property type="match status" value="1"/>
</dbReference>
<keyword evidence="6 9" id="KW-0472">Membrane</keyword>
<dbReference type="CDD" id="cd00037">
    <property type="entry name" value="CLECT"/>
    <property type="match status" value="1"/>
</dbReference>
<dbReference type="PANTHER" id="PTHR46780">
    <property type="entry name" value="PROTEIN EVA-1"/>
    <property type="match status" value="1"/>
</dbReference>
<dbReference type="InterPro" id="IPR036734">
    <property type="entry name" value="Neur_chan_lig-bd_sf"/>
</dbReference>
<feature type="region of interest" description="Disordered" evidence="8">
    <location>
        <begin position="680"/>
        <end position="749"/>
    </location>
</feature>
<dbReference type="InterPro" id="IPR016187">
    <property type="entry name" value="CTDL_fold"/>
</dbReference>
<protein>
    <submittedName>
        <fullName evidence="13">Uncharacterized protein LOC109470124</fullName>
    </submittedName>
</protein>
<evidence type="ECO:0000313" key="13">
    <source>
        <dbReference type="RefSeq" id="XP_019624467.1"/>
    </source>
</evidence>
<feature type="transmembrane region" description="Helical" evidence="9">
    <location>
        <begin position="850"/>
        <end position="870"/>
    </location>
</feature>
<feature type="region of interest" description="Disordered" evidence="8">
    <location>
        <begin position="599"/>
        <end position="619"/>
    </location>
</feature>
<dbReference type="PRINTS" id="PR00253">
    <property type="entry name" value="GABAARECEPTR"/>
</dbReference>